<evidence type="ECO:0000256" key="8">
    <source>
        <dbReference type="ARBA" id="ARBA00023136"/>
    </source>
</evidence>
<evidence type="ECO:0000313" key="12">
    <source>
        <dbReference type="EMBL" id="SCG17195.1"/>
    </source>
</evidence>
<keyword evidence="7" id="KW-0406">Ion transport</keyword>
<evidence type="ECO:0000256" key="9">
    <source>
        <dbReference type="SAM" id="MobiDB-lite"/>
    </source>
</evidence>
<dbReference type="InterPro" id="IPR006153">
    <property type="entry name" value="Cation/H_exchanger_TM"/>
</dbReference>
<name>A0A1C5GBD6_MICEH</name>
<reference evidence="12 13" key="1">
    <citation type="submission" date="2016-06" db="EMBL/GenBank/DDBJ databases">
        <authorList>
            <person name="Kjaerup R.B."/>
            <person name="Dalgaard T.S."/>
            <person name="Juul-Madsen H.R."/>
        </authorList>
    </citation>
    <scope>NUCLEOTIDE SEQUENCE [LARGE SCALE GENOMIC DNA]</scope>
    <source>
        <strain evidence="12 13">DSM 43913</strain>
    </source>
</reference>
<evidence type="ECO:0000256" key="10">
    <source>
        <dbReference type="SAM" id="Phobius"/>
    </source>
</evidence>
<dbReference type="PANTHER" id="PTHR32507">
    <property type="entry name" value="NA(+)/H(+) ANTIPORTER 1"/>
    <property type="match status" value="1"/>
</dbReference>
<keyword evidence="2" id="KW-0813">Transport</keyword>
<dbReference type="Pfam" id="PF00999">
    <property type="entry name" value="Na_H_Exchanger"/>
    <property type="match status" value="1"/>
</dbReference>
<dbReference type="Gene3D" id="1.20.1530.20">
    <property type="match status" value="1"/>
</dbReference>
<evidence type="ECO:0000259" key="11">
    <source>
        <dbReference type="Pfam" id="PF00999"/>
    </source>
</evidence>
<organism evidence="12 13">
    <name type="scientific">Micromonospora echinofusca</name>
    <dbReference type="NCBI Taxonomy" id="47858"/>
    <lineage>
        <taxon>Bacteria</taxon>
        <taxon>Bacillati</taxon>
        <taxon>Actinomycetota</taxon>
        <taxon>Actinomycetes</taxon>
        <taxon>Micromonosporales</taxon>
        <taxon>Micromonosporaceae</taxon>
        <taxon>Micromonospora</taxon>
    </lineage>
</organism>
<protein>
    <submittedName>
        <fullName evidence="12">Sodium/proton antiporter, CPA1 family</fullName>
    </submittedName>
</protein>
<evidence type="ECO:0000256" key="6">
    <source>
        <dbReference type="ARBA" id="ARBA00022989"/>
    </source>
</evidence>
<dbReference type="AlphaFoldDB" id="A0A1C5GBD6"/>
<dbReference type="PANTHER" id="PTHR32507:SF8">
    <property type="entry name" value="CNH1P"/>
    <property type="match status" value="1"/>
</dbReference>
<evidence type="ECO:0000256" key="5">
    <source>
        <dbReference type="ARBA" id="ARBA00022692"/>
    </source>
</evidence>
<feature type="transmembrane region" description="Helical" evidence="10">
    <location>
        <begin position="183"/>
        <end position="200"/>
    </location>
</feature>
<evidence type="ECO:0000256" key="1">
    <source>
        <dbReference type="ARBA" id="ARBA00004651"/>
    </source>
</evidence>
<evidence type="ECO:0000256" key="2">
    <source>
        <dbReference type="ARBA" id="ARBA00022448"/>
    </source>
</evidence>
<dbReference type="RefSeq" id="WP_089000975.1">
    <property type="nucleotide sequence ID" value="NZ_JBFAAC010000019.1"/>
</dbReference>
<feature type="transmembrane region" description="Helical" evidence="10">
    <location>
        <begin position="89"/>
        <end position="109"/>
    </location>
</feature>
<comment type="subcellular location">
    <subcellularLocation>
        <location evidence="1">Cell membrane</location>
        <topology evidence="1">Multi-pass membrane protein</topology>
    </subcellularLocation>
</comment>
<feature type="transmembrane region" description="Helical" evidence="10">
    <location>
        <begin position="294"/>
        <end position="315"/>
    </location>
</feature>
<keyword evidence="6 10" id="KW-1133">Transmembrane helix</keyword>
<evidence type="ECO:0000256" key="4">
    <source>
        <dbReference type="ARBA" id="ARBA00022475"/>
    </source>
</evidence>
<evidence type="ECO:0000313" key="13">
    <source>
        <dbReference type="Proteomes" id="UP000198251"/>
    </source>
</evidence>
<dbReference type="InterPro" id="IPR038770">
    <property type="entry name" value="Na+/solute_symporter_sf"/>
</dbReference>
<feature type="domain" description="Cation/H+ exchanger transmembrane" evidence="11">
    <location>
        <begin position="12"/>
        <end position="370"/>
    </location>
</feature>
<evidence type="ECO:0000256" key="7">
    <source>
        <dbReference type="ARBA" id="ARBA00023065"/>
    </source>
</evidence>
<keyword evidence="5 10" id="KW-0812">Transmembrane</keyword>
<feature type="region of interest" description="Disordered" evidence="9">
    <location>
        <begin position="395"/>
        <end position="417"/>
    </location>
</feature>
<keyword evidence="3" id="KW-0050">Antiport</keyword>
<dbReference type="GO" id="GO:0005886">
    <property type="term" value="C:plasma membrane"/>
    <property type="evidence" value="ECO:0007669"/>
    <property type="project" value="UniProtKB-SubCell"/>
</dbReference>
<feature type="transmembrane region" description="Helical" evidence="10">
    <location>
        <begin position="269"/>
        <end position="288"/>
    </location>
</feature>
<gene>
    <name evidence="12" type="ORF">GA0070610_3504</name>
</gene>
<sequence>MLLFAFAAALLLAVLLSSLAHRTILSTAVLFLVVGFLLGPETTGVLDITADSPIVATLAELALFTVLFTDGMRVGWADLRSAWRLPGRALGWGLPLTLLITALLAHYVVGLGWPESLLLGAVLAPTDPVFASALVGNDRVPGRLRHLLNVESGINDGLALPFVILFLAVAAGSDDLHLDELGLELLLGVVIGVGVPWLALRLEKTRFFSASTQYEPLNGVAIGLLVLALGQVTHANLFLAAFAAGITVATFGERQRESFEHFGELIAEVFKLAALLVFGALISIEFLGEISWPGWVFAVLAIVVARPVALAVSFLGSRLSRTEQFAAMWFGPKGFASVVYGLLVLQAGIPAGDEIFHLVALTIVLSILAHSSTDIVIARIFDPDTTPAWYEKLRQASADRRGRRERRVTGRPDTTRR</sequence>
<dbReference type="GO" id="GO:1902600">
    <property type="term" value="P:proton transmembrane transport"/>
    <property type="evidence" value="ECO:0007669"/>
    <property type="project" value="InterPro"/>
</dbReference>
<dbReference type="EMBL" id="LT607733">
    <property type="protein sequence ID" value="SCG17195.1"/>
    <property type="molecule type" value="Genomic_DNA"/>
</dbReference>
<feature type="transmembrane region" description="Helical" evidence="10">
    <location>
        <begin position="44"/>
        <end position="68"/>
    </location>
</feature>
<proteinExistence type="predicted"/>
<dbReference type="GeneID" id="95803244"/>
<feature type="transmembrane region" description="Helical" evidence="10">
    <location>
        <begin position="327"/>
        <end position="349"/>
    </location>
</feature>
<feature type="transmembrane region" description="Helical" evidence="10">
    <location>
        <begin position="220"/>
        <end position="248"/>
    </location>
</feature>
<feature type="transmembrane region" description="Helical" evidence="10">
    <location>
        <begin position="355"/>
        <end position="377"/>
    </location>
</feature>
<evidence type="ECO:0000256" key="3">
    <source>
        <dbReference type="ARBA" id="ARBA00022449"/>
    </source>
</evidence>
<keyword evidence="13" id="KW-1185">Reference proteome</keyword>
<keyword evidence="4" id="KW-1003">Cell membrane</keyword>
<keyword evidence="8 10" id="KW-0472">Membrane</keyword>
<feature type="transmembrane region" description="Helical" evidence="10">
    <location>
        <begin position="153"/>
        <end position="171"/>
    </location>
</feature>
<dbReference type="Proteomes" id="UP000198251">
    <property type="component" value="Chromosome I"/>
</dbReference>
<dbReference type="GO" id="GO:0015297">
    <property type="term" value="F:antiporter activity"/>
    <property type="evidence" value="ECO:0007669"/>
    <property type="project" value="UniProtKB-KW"/>
</dbReference>
<accession>A0A1C5GBD6</accession>